<keyword evidence="4" id="KW-0539">Nucleus</keyword>
<name>A0A3P8VRI5_CYNSE</name>
<dbReference type="InParanoid" id="A0A3P8VRI5"/>
<dbReference type="Gene3D" id="1.10.10.10">
    <property type="entry name" value="Winged helix-like DNA-binding domain superfamily/Winged helix DNA-binding domain"/>
    <property type="match status" value="1"/>
</dbReference>
<reference evidence="8 9" key="1">
    <citation type="journal article" date="2014" name="Nat. Genet.">
        <title>Whole-genome sequence of a flatfish provides insights into ZW sex chromosome evolution and adaptation to a benthic lifestyle.</title>
        <authorList>
            <person name="Chen S."/>
            <person name="Zhang G."/>
            <person name="Shao C."/>
            <person name="Huang Q."/>
            <person name="Liu G."/>
            <person name="Zhang P."/>
            <person name="Song W."/>
            <person name="An N."/>
            <person name="Chalopin D."/>
            <person name="Volff J.N."/>
            <person name="Hong Y."/>
            <person name="Li Q."/>
            <person name="Sha Z."/>
            <person name="Zhou H."/>
            <person name="Xie M."/>
            <person name="Yu Q."/>
            <person name="Liu Y."/>
            <person name="Xiang H."/>
            <person name="Wang N."/>
            <person name="Wu K."/>
            <person name="Yang C."/>
            <person name="Zhou Q."/>
            <person name="Liao X."/>
            <person name="Yang L."/>
            <person name="Hu Q."/>
            <person name="Zhang J."/>
            <person name="Meng L."/>
            <person name="Jin L."/>
            <person name="Tian Y."/>
            <person name="Lian J."/>
            <person name="Yang J."/>
            <person name="Miao G."/>
            <person name="Liu S."/>
            <person name="Liang Z."/>
            <person name="Yan F."/>
            <person name="Li Y."/>
            <person name="Sun B."/>
            <person name="Zhang H."/>
            <person name="Zhang J."/>
            <person name="Zhu Y."/>
            <person name="Du M."/>
            <person name="Zhao Y."/>
            <person name="Schartl M."/>
            <person name="Tang Q."/>
            <person name="Wang J."/>
        </authorList>
    </citation>
    <scope>NUCLEOTIDE SEQUENCE</scope>
</reference>
<comment type="subcellular location">
    <subcellularLocation>
        <location evidence="1">Nucleus</location>
    </subcellularLocation>
</comment>
<dbReference type="PANTHER" id="PTHR10015:SF465">
    <property type="entry name" value="HSF-TYPE DNA-BINDING DOMAIN-CONTAINING PROTEIN"/>
    <property type="match status" value="1"/>
</dbReference>
<evidence type="ECO:0000256" key="5">
    <source>
        <dbReference type="RuleBase" id="RU004020"/>
    </source>
</evidence>
<evidence type="ECO:0000259" key="7">
    <source>
        <dbReference type="SMART" id="SM00415"/>
    </source>
</evidence>
<keyword evidence="3" id="KW-0238">DNA-binding</keyword>
<keyword evidence="9" id="KW-1185">Reference proteome</keyword>
<dbReference type="Pfam" id="PF00447">
    <property type="entry name" value="HSF_DNA-bind"/>
    <property type="match status" value="1"/>
</dbReference>
<dbReference type="InterPro" id="IPR000232">
    <property type="entry name" value="HSF_DNA-bd"/>
</dbReference>
<feature type="domain" description="HSF-type DNA-binding" evidence="7">
    <location>
        <begin position="22"/>
        <end position="133"/>
    </location>
</feature>
<proteinExistence type="inferred from homology"/>
<feature type="compositionally biased region" description="Basic and acidic residues" evidence="6">
    <location>
        <begin position="348"/>
        <end position="359"/>
    </location>
</feature>
<evidence type="ECO:0000256" key="6">
    <source>
        <dbReference type="SAM" id="MobiDB-lite"/>
    </source>
</evidence>
<evidence type="ECO:0000313" key="9">
    <source>
        <dbReference type="Proteomes" id="UP000265120"/>
    </source>
</evidence>
<dbReference type="Ensembl" id="ENSCSET00000017165.1">
    <property type="protein sequence ID" value="ENSCSEP00000016952.1"/>
    <property type="gene ID" value="ENSCSEG00000010890.1"/>
</dbReference>
<evidence type="ECO:0000256" key="4">
    <source>
        <dbReference type="ARBA" id="ARBA00023242"/>
    </source>
</evidence>
<accession>A0A3P8VRI5</accession>
<dbReference type="FunCoup" id="A0A3P8VRI5">
    <property type="interactions" value="32"/>
</dbReference>
<sequence length="381" mass="42358">MSESCTNKTMDSDIGTLPDNVNPGTFPAKLWRLVSNPENTSICWDQLGETILINEELFKSQILSPSPRVSDNPDSFKTTKFCSFVRQLNLYGFKKNIRTVKVNIPFENETYHCFYHKNFNRNRPELIADLKRLTADNKAKLSAGLKVSHRPWTRCSGSGECKNKKRTTVVTPTHPYCSDKAQAATTNNSTPVYPLYLMNSSNNAAALPEIPVPLNQQNTAVSCSGPVHIQQSFPTYSNHGIPNFSSYDVQTAQDPAGLYSPCFQYYPANILTSHMAGSGLQLRPFAPYHCYQMAEKLMPPPTNSLSVKLPNPETADNGFHHINQEIITDNYLSHDTHRMDSGGPKSTEVLDVKHGDPARFDSSMAPDSSTSTPMQACTRKA</sequence>
<comment type="similarity">
    <text evidence="2 5">Belongs to the HSF family.</text>
</comment>
<dbReference type="Proteomes" id="UP000265120">
    <property type="component" value="Chromosome 19"/>
</dbReference>
<evidence type="ECO:0000313" key="8">
    <source>
        <dbReference type="Ensembl" id="ENSCSEP00000016952.1"/>
    </source>
</evidence>
<dbReference type="InterPro" id="IPR036390">
    <property type="entry name" value="WH_DNA-bd_sf"/>
</dbReference>
<evidence type="ECO:0000256" key="2">
    <source>
        <dbReference type="ARBA" id="ARBA00006403"/>
    </source>
</evidence>
<dbReference type="AlphaFoldDB" id="A0A3P8VRI5"/>
<dbReference type="SUPFAM" id="SSF46785">
    <property type="entry name" value="Winged helix' DNA-binding domain"/>
    <property type="match status" value="1"/>
</dbReference>
<dbReference type="GeneID" id="103395175"/>
<protein>
    <submittedName>
        <fullName evidence="8">Heat shock factor protein 5-like</fullName>
    </submittedName>
</protein>
<dbReference type="SMART" id="SM00415">
    <property type="entry name" value="HSF"/>
    <property type="match status" value="1"/>
</dbReference>
<dbReference type="STRING" id="244447.ENSCSEP00000016952"/>
<dbReference type="GeneTree" id="ENSGT00510000048674"/>
<feature type="region of interest" description="Disordered" evidence="6">
    <location>
        <begin position="337"/>
        <end position="381"/>
    </location>
</feature>
<dbReference type="GO" id="GO:0043565">
    <property type="term" value="F:sequence-specific DNA binding"/>
    <property type="evidence" value="ECO:0007669"/>
    <property type="project" value="InterPro"/>
</dbReference>
<dbReference type="OrthoDB" id="6418155at2759"/>
<dbReference type="PANTHER" id="PTHR10015">
    <property type="entry name" value="HEAT SHOCK TRANSCRIPTION FACTOR"/>
    <property type="match status" value="1"/>
</dbReference>
<organism evidence="8 9">
    <name type="scientific">Cynoglossus semilaevis</name>
    <name type="common">Tongue sole</name>
    <dbReference type="NCBI Taxonomy" id="244447"/>
    <lineage>
        <taxon>Eukaryota</taxon>
        <taxon>Metazoa</taxon>
        <taxon>Chordata</taxon>
        <taxon>Craniata</taxon>
        <taxon>Vertebrata</taxon>
        <taxon>Euteleostomi</taxon>
        <taxon>Actinopterygii</taxon>
        <taxon>Neopterygii</taxon>
        <taxon>Teleostei</taxon>
        <taxon>Neoteleostei</taxon>
        <taxon>Acanthomorphata</taxon>
        <taxon>Carangaria</taxon>
        <taxon>Pleuronectiformes</taxon>
        <taxon>Pleuronectoidei</taxon>
        <taxon>Cynoglossidae</taxon>
        <taxon>Cynoglossinae</taxon>
        <taxon>Cynoglossus</taxon>
    </lineage>
</organism>
<dbReference type="OMA" id="WDRQGEV"/>
<dbReference type="RefSeq" id="XP_008331012.1">
    <property type="nucleotide sequence ID" value="XM_008332790.3"/>
</dbReference>
<dbReference type="KEGG" id="csem:103395175"/>
<dbReference type="InterPro" id="IPR036388">
    <property type="entry name" value="WH-like_DNA-bd_sf"/>
</dbReference>
<reference evidence="8" key="2">
    <citation type="submission" date="2025-08" db="UniProtKB">
        <authorList>
            <consortium name="Ensembl"/>
        </authorList>
    </citation>
    <scope>IDENTIFICATION</scope>
</reference>
<evidence type="ECO:0000256" key="1">
    <source>
        <dbReference type="ARBA" id="ARBA00004123"/>
    </source>
</evidence>
<dbReference type="GO" id="GO:0003700">
    <property type="term" value="F:DNA-binding transcription factor activity"/>
    <property type="evidence" value="ECO:0007669"/>
    <property type="project" value="InterPro"/>
</dbReference>
<reference evidence="8" key="3">
    <citation type="submission" date="2025-09" db="UniProtKB">
        <authorList>
            <consortium name="Ensembl"/>
        </authorList>
    </citation>
    <scope>IDENTIFICATION</scope>
</reference>
<feature type="compositionally biased region" description="Polar residues" evidence="6">
    <location>
        <begin position="365"/>
        <end position="375"/>
    </location>
</feature>
<evidence type="ECO:0000256" key="3">
    <source>
        <dbReference type="ARBA" id="ARBA00023125"/>
    </source>
</evidence>
<dbReference type="GO" id="GO:0005634">
    <property type="term" value="C:nucleus"/>
    <property type="evidence" value="ECO:0007669"/>
    <property type="project" value="UniProtKB-SubCell"/>
</dbReference>